<dbReference type="SUPFAM" id="SSF53474">
    <property type="entry name" value="alpha/beta-Hydrolases"/>
    <property type="match status" value="1"/>
</dbReference>
<dbReference type="GO" id="GO:0016787">
    <property type="term" value="F:hydrolase activity"/>
    <property type="evidence" value="ECO:0007669"/>
    <property type="project" value="UniProtKB-KW"/>
</dbReference>
<dbReference type="Pfam" id="PF00975">
    <property type="entry name" value="Thioesterase"/>
    <property type="match status" value="1"/>
</dbReference>
<comment type="similarity">
    <text evidence="1">Belongs to the thioesterase family.</text>
</comment>
<dbReference type="SMART" id="SM00824">
    <property type="entry name" value="PKS_TE"/>
    <property type="match status" value="1"/>
</dbReference>
<dbReference type="GO" id="GO:0008610">
    <property type="term" value="P:lipid biosynthetic process"/>
    <property type="evidence" value="ECO:0007669"/>
    <property type="project" value="TreeGrafter"/>
</dbReference>
<evidence type="ECO:0000313" key="4">
    <source>
        <dbReference type="EMBL" id="OWV07104.1"/>
    </source>
</evidence>
<feature type="domain" description="Thioesterase TesA-like" evidence="3">
    <location>
        <begin position="68"/>
        <end position="299"/>
    </location>
</feature>
<dbReference type="PANTHER" id="PTHR11487">
    <property type="entry name" value="THIOESTERASE"/>
    <property type="match status" value="1"/>
</dbReference>
<dbReference type="InterPro" id="IPR001031">
    <property type="entry name" value="Thioesterase"/>
</dbReference>
<comment type="caution">
    <text evidence="4">The sequence shown here is derived from an EMBL/GenBank/DDBJ whole genome shotgun (WGS) entry which is preliminary data.</text>
</comment>
<dbReference type="InterPro" id="IPR020802">
    <property type="entry name" value="TesA-like"/>
</dbReference>
<keyword evidence="2" id="KW-0378">Hydrolase</keyword>
<protein>
    <recommendedName>
        <fullName evidence="3">Thioesterase TesA-like domain-containing protein</fullName>
    </recommendedName>
</protein>
<sequence>MALSKRAALWQHDRWNLSPTRVGGRGMPLADAADLRWKRQSRAVLKAMEGMFDVVLPLREGGPGATLFCVPPVGGLSWGFHQLLTALPPDCNVYGLQSRGLTRPEPLPTSMAELARDFADQVCRVQPQGPYFLLGWSVGGNVAYSMARELEARGHEVGLLASMDASPSFDPASFDAEPDAWFYYNIVLDSFGYPALLRQGDPEPEASALALIRRRPNLVLSTWSDDEIRRLLQVIVNNVAIARADVRPPGMLRCPVLLFAATGTEQEPSTAEKTESWRAVTHGPVEVIELDCKHQHMLLPEPMAIIGAALTRRLSAASRTASPSPAEP</sequence>
<dbReference type="Proteomes" id="UP000197174">
    <property type="component" value="Unassembled WGS sequence"/>
</dbReference>
<dbReference type="InterPro" id="IPR029058">
    <property type="entry name" value="AB_hydrolase_fold"/>
</dbReference>
<dbReference type="AlphaFoldDB" id="A0A246RLG9"/>
<dbReference type="EMBL" id="MZMV01000022">
    <property type="protein sequence ID" value="OWV07104.1"/>
    <property type="molecule type" value="Genomic_DNA"/>
</dbReference>
<organism evidence="4 5">
    <name type="scientific">Micromonospora wenchangensis</name>
    <dbReference type="NCBI Taxonomy" id="1185415"/>
    <lineage>
        <taxon>Bacteria</taxon>
        <taxon>Bacillati</taxon>
        <taxon>Actinomycetota</taxon>
        <taxon>Actinomycetes</taxon>
        <taxon>Micromonosporales</taxon>
        <taxon>Micromonosporaceae</taxon>
        <taxon>Micromonospora</taxon>
    </lineage>
</organism>
<evidence type="ECO:0000256" key="1">
    <source>
        <dbReference type="ARBA" id="ARBA00007169"/>
    </source>
</evidence>
<keyword evidence="5" id="KW-1185">Reference proteome</keyword>
<dbReference type="Gene3D" id="3.40.50.1820">
    <property type="entry name" value="alpha/beta hydrolase"/>
    <property type="match status" value="1"/>
</dbReference>
<evidence type="ECO:0000259" key="3">
    <source>
        <dbReference type="SMART" id="SM00824"/>
    </source>
</evidence>
<accession>A0A246RLG9</accession>
<name>A0A246RLG9_9ACTN</name>
<dbReference type="InterPro" id="IPR012223">
    <property type="entry name" value="TEII"/>
</dbReference>
<reference evidence="4 5" key="1">
    <citation type="submission" date="2017-03" db="EMBL/GenBank/DDBJ databases">
        <title>Whole genome sequence of Micromonospora wenchangensis, isolated from mangrove soil.</title>
        <authorList>
            <person name="Yang H."/>
        </authorList>
    </citation>
    <scope>NUCLEOTIDE SEQUENCE [LARGE SCALE GENOMIC DNA]</scope>
    <source>
        <strain evidence="4 5">CCTCC AA 2012002</strain>
    </source>
</reference>
<evidence type="ECO:0000313" key="5">
    <source>
        <dbReference type="Proteomes" id="UP000197174"/>
    </source>
</evidence>
<gene>
    <name evidence="4" type="ORF">B5D80_15060</name>
</gene>
<proteinExistence type="inferred from homology"/>
<evidence type="ECO:0000256" key="2">
    <source>
        <dbReference type="ARBA" id="ARBA00022801"/>
    </source>
</evidence>
<dbReference type="PANTHER" id="PTHR11487:SF0">
    <property type="entry name" value="S-ACYL FATTY ACID SYNTHASE THIOESTERASE, MEDIUM CHAIN"/>
    <property type="match status" value="1"/>
</dbReference>